<keyword evidence="13" id="KW-1185">Reference proteome</keyword>
<keyword evidence="2 8" id="KW-0808">Transferase</keyword>
<dbReference type="SMART" id="SM00356">
    <property type="entry name" value="ZnF_C3H1"/>
    <property type="match status" value="1"/>
</dbReference>
<evidence type="ECO:0000313" key="13">
    <source>
        <dbReference type="Proteomes" id="UP000242715"/>
    </source>
</evidence>
<dbReference type="PROSITE" id="PS51687">
    <property type="entry name" value="SAM_MT_RNA_M5U"/>
    <property type="match status" value="1"/>
</dbReference>
<keyword evidence="5 7" id="KW-0863">Zinc-finger</keyword>
<feature type="binding site" evidence="8">
    <location>
        <position position="661"/>
    </location>
    <ligand>
        <name>S-adenosyl-L-methionine</name>
        <dbReference type="ChEBI" id="CHEBI:59789"/>
    </ligand>
</feature>
<reference evidence="13" key="1">
    <citation type="journal article" date="2017" name="Front. Plant Sci.">
        <title>Climate Clever Clovers: New Paradigm to Reduce the Environmental Footprint of Ruminants by Breeding Low Methanogenic Forages Utilizing Haplotype Variation.</title>
        <authorList>
            <person name="Kaur P."/>
            <person name="Appels R."/>
            <person name="Bayer P.E."/>
            <person name="Keeble-Gagnere G."/>
            <person name="Wang J."/>
            <person name="Hirakawa H."/>
            <person name="Shirasawa K."/>
            <person name="Vercoe P."/>
            <person name="Stefanova K."/>
            <person name="Durmic Z."/>
            <person name="Nichols P."/>
            <person name="Revell C."/>
            <person name="Isobe S.N."/>
            <person name="Edwards D."/>
            <person name="Erskine W."/>
        </authorList>
    </citation>
    <scope>NUCLEOTIDE SEQUENCE [LARGE SCALE GENOMIC DNA]</scope>
    <source>
        <strain evidence="13">cv. Daliak</strain>
    </source>
</reference>
<comment type="similarity">
    <text evidence="8">Belongs to the class I-like SAM-binding methyltransferase superfamily. RNA M5U methyltransferase family.</text>
</comment>
<dbReference type="Gene3D" id="3.40.50.150">
    <property type="entry name" value="Vaccinia Virus protein VP39"/>
    <property type="match status" value="1"/>
</dbReference>
<evidence type="ECO:0000256" key="8">
    <source>
        <dbReference type="PROSITE-ProRule" id="PRU01024"/>
    </source>
</evidence>
<keyword evidence="4 7" id="KW-0479">Metal-binding</keyword>
<dbReference type="PROSITE" id="PS01230">
    <property type="entry name" value="TRMA_1"/>
    <property type="match status" value="1"/>
</dbReference>
<dbReference type="Pfam" id="PF13847">
    <property type="entry name" value="Methyltransf_31"/>
    <property type="match status" value="1"/>
</dbReference>
<keyword evidence="6 7" id="KW-0862">Zinc</keyword>
<dbReference type="Proteomes" id="UP000242715">
    <property type="component" value="Unassembled WGS sequence"/>
</dbReference>
<dbReference type="Pfam" id="PF00642">
    <property type="entry name" value="zf-CCCH"/>
    <property type="match status" value="1"/>
</dbReference>
<evidence type="ECO:0000256" key="1">
    <source>
        <dbReference type="ARBA" id="ARBA00022603"/>
    </source>
</evidence>
<evidence type="ECO:0000256" key="3">
    <source>
        <dbReference type="ARBA" id="ARBA00022691"/>
    </source>
</evidence>
<dbReference type="PANTHER" id="PTHR45904">
    <property type="entry name" value="TRNA (URACIL-5-)-METHYLTRANSFERASE"/>
    <property type="match status" value="1"/>
</dbReference>
<dbReference type="OrthoDB" id="10250660at2759"/>
<feature type="compositionally biased region" description="Polar residues" evidence="10">
    <location>
        <begin position="640"/>
        <end position="650"/>
    </location>
</feature>
<dbReference type="InterPro" id="IPR010280">
    <property type="entry name" value="U5_MeTrfase_fam"/>
</dbReference>
<feature type="zinc finger region" description="C3H1-type" evidence="7">
    <location>
        <begin position="69"/>
        <end position="97"/>
    </location>
</feature>
<organism evidence="12 13">
    <name type="scientific">Trifolium subterraneum</name>
    <name type="common">Subterranean clover</name>
    <dbReference type="NCBI Taxonomy" id="3900"/>
    <lineage>
        <taxon>Eukaryota</taxon>
        <taxon>Viridiplantae</taxon>
        <taxon>Streptophyta</taxon>
        <taxon>Embryophyta</taxon>
        <taxon>Tracheophyta</taxon>
        <taxon>Spermatophyta</taxon>
        <taxon>Magnoliopsida</taxon>
        <taxon>eudicotyledons</taxon>
        <taxon>Gunneridae</taxon>
        <taxon>Pentapetalae</taxon>
        <taxon>rosids</taxon>
        <taxon>fabids</taxon>
        <taxon>Fabales</taxon>
        <taxon>Fabaceae</taxon>
        <taxon>Papilionoideae</taxon>
        <taxon>50 kb inversion clade</taxon>
        <taxon>NPAAA clade</taxon>
        <taxon>Hologalegina</taxon>
        <taxon>IRL clade</taxon>
        <taxon>Trifolieae</taxon>
        <taxon>Trifolium</taxon>
    </lineage>
</organism>
<feature type="active site" evidence="9">
    <location>
        <position position="689"/>
    </location>
</feature>
<evidence type="ECO:0000256" key="4">
    <source>
        <dbReference type="ARBA" id="ARBA00022723"/>
    </source>
</evidence>
<dbReference type="InterPro" id="IPR030390">
    <property type="entry name" value="MeTrfase_TrmA_AS"/>
</dbReference>
<dbReference type="InterPro" id="IPR029063">
    <property type="entry name" value="SAM-dependent_MTases_sf"/>
</dbReference>
<dbReference type="PROSITE" id="PS50103">
    <property type="entry name" value="ZF_C3H1"/>
    <property type="match status" value="1"/>
</dbReference>
<comment type="caution">
    <text evidence="8">Lacks conserved residue(s) required for the propagation of feature annotation.</text>
</comment>
<dbReference type="GO" id="GO:0003723">
    <property type="term" value="F:RNA binding"/>
    <property type="evidence" value="ECO:0007669"/>
    <property type="project" value="TreeGrafter"/>
</dbReference>
<evidence type="ECO:0000259" key="11">
    <source>
        <dbReference type="PROSITE" id="PS50103"/>
    </source>
</evidence>
<feature type="binding site" evidence="8">
    <location>
        <position position="548"/>
    </location>
    <ligand>
        <name>S-adenosyl-L-methionine</name>
        <dbReference type="ChEBI" id="CHEBI:59789"/>
    </ligand>
</feature>
<evidence type="ECO:0000256" key="2">
    <source>
        <dbReference type="ARBA" id="ARBA00022679"/>
    </source>
</evidence>
<evidence type="ECO:0000256" key="6">
    <source>
        <dbReference type="ARBA" id="ARBA00022833"/>
    </source>
</evidence>
<feature type="compositionally biased region" description="Polar residues" evidence="10">
    <location>
        <begin position="620"/>
        <end position="632"/>
    </location>
</feature>
<dbReference type="InterPro" id="IPR045850">
    <property type="entry name" value="TRM2_met"/>
</dbReference>
<dbReference type="SUPFAM" id="SSF90229">
    <property type="entry name" value="CCCH zinc finger"/>
    <property type="match status" value="1"/>
</dbReference>
<dbReference type="CDD" id="cd02440">
    <property type="entry name" value="AdoMet_MTases"/>
    <property type="match status" value="1"/>
</dbReference>
<feature type="compositionally biased region" description="Basic and acidic residues" evidence="10">
    <location>
        <begin position="160"/>
        <end position="170"/>
    </location>
</feature>
<gene>
    <name evidence="12" type="ORF">TSUD_97630</name>
</gene>
<feature type="binding site" evidence="8">
    <location>
        <position position="498"/>
    </location>
    <ligand>
        <name>S-adenosyl-L-methionine</name>
        <dbReference type="ChEBI" id="CHEBI:59789"/>
    </ligand>
</feature>
<dbReference type="EMBL" id="DF973127">
    <property type="protein sequence ID" value="GAU12952.1"/>
    <property type="molecule type" value="Genomic_DNA"/>
</dbReference>
<dbReference type="GO" id="GO:0008270">
    <property type="term" value="F:zinc ion binding"/>
    <property type="evidence" value="ECO:0007669"/>
    <property type="project" value="UniProtKB-KW"/>
</dbReference>
<dbReference type="GO" id="GO:0006396">
    <property type="term" value="P:RNA processing"/>
    <property type="evidence" value="ECO:0007669"/>
    <property type="project" value="InterPro"/>
</dbReference>
<evidence type="ECO:0000256" key="7">
    <source>
        <dbReference type="PROSITE-ProRule" id="PRU00723"/>
    </source>
</evidence>
<proteinExistence type="inferred from homology"/>
<feature type="region of interest" description="Disordered" evidence="10">
    <location>
        <begin position="160"/>
        <end position="221"/>
    </location>
</feature>
<dbReference type="GO" id="GO:0008173">
    <property type="term" value="F:RNA methyltransferase activity"/>
    <property type="evidence" value="ECO:0007669"/>
    <property type="project" value="InterPro"/>
</dbReference>
<dbReference type="Gene3D" id="4.10.1000.10">
    <property type="entry name" value="Zinc finger, CCCH-type"/>
    <property type="match status" value="1"/>
</dbReference>
<dbReference type="GO" id="GO:0032259">
    <property type="term" value="P:methylation"/>
    <property type="evidence" value="ECO:0007669"/>
    <property type="project" value="UniProtKB-KW"/>
</dbReference>
<dbReference type="InterPro" id="IPR036855">
    <property type="entry name" value="Znf_CCCH_sf"/>
</dbReference>
<sequence>MAATPASAKLIEVLQTLTAQDSTVESNPTAPQDTQIQELNDDVVTTDKRKRDETDGNADADGKSTLHPMWKTSLCSYFRKHASCSHGDTCRYAHSEEELRQRPDNTWDPTSERGKKALKTVTGEKIAVKDGVMMTELVGDDGDGEGGDDGFASNQALNEEQLKSSSKELQGKQIGNKTLEVADVNPRSFEKKSNSNVPSSGTLGDETNDDNLVIDGSESKKKSSREVVTPLAHLSYADQLEQKKYSLMQILKKLPRNARKACPNGVPVPEWILKSREIGGLPCNLEGIIESPIVNGYRNKCEFSIGYSMEGKATVGFSLGNFREGVTAVEEPVDCPNISTIACKYAAIFQEFLQHTDLPIWNRFKNCGFWRQLTVREGRSNGNVVDGETFDGIAEVMLIVQVSTASFDNSQVDAEFKRLAQAFVTGATSHCPTLPLTALIVQDHQGISNVAPSDAPLHSLPIAAGDPERDVNISAADVRIHDYISNLRFSISPTSFFQVNTLAAEKLYSLAGDWACLGPDTLLFDVCCGTGAIGLTLAHRVGMVIGIEMNAAAVSDAHKNAENNGIKNCRFICSKAEQVMGSLLKEYLDVPKEQADDSNICGSVNDVPEDNACPEPGNGESASHGSENNNSEIENDVPKGSTSENGNTSRKQFKNVVAIVDPPRAGLHPTVIKALRTHTLLRRLVYISCNPESLVANAIELCTPSPTEIERGNKDNRGWRRMSSAGLARHRAKSMPISEAFKPVKAMAVDLFPHTPHCELVMLLER</sequence>
<name>A0A2Z6LVG7_TRISU</name>
<feature type="compositionally biased region" description="Basic and acidic residues" evidence="10">
    <location>
        <begin position="45"/>
        <end position="64"/>
    </location>
</feature>
<evidence type="ECO:0000256" key="10">
    <source>
        <dbReference type="SAM" id="MobiDB-lite"/>
    </source>
</evidence>
<dbReference type="PANTHER" id="PTHR45904:SF2">
    <property type="entry name" value="TRNA (URACIL-5-)-METHYLTRANSFERASE HOMOLOG A"/>
    <property type="match status" value="1"/>
</dbReference>
<feature type="region of interest" description="Disordered" evidence="10">
    <location>
        <begin position="606"/>
        <end position="650"/>
    </location>
</feature>
<feature type="active site" description="Nucleophile" evidence="8">
    <location>
        <position position="689"/>
    </location>
</feature>
<feature type="region of interest" description="Disordered" evidence="10">
    <location>
        <begin position="20"/>
        <end position="66"/>
    </location>
</feature>
<dbReference type="SUPFAM" id="SSF53335">
    <property type="entry name" value="S-adenosyl-L-methionine-dependent methyltransferases"/>
    <property type="match status" value="1"/>
</dbReference>
<evidence type="ECO:0000313" key="12">
    <source>
        <dbReference type="EMBL" id="GAU12952.1"/>
    </source>
</evidence>
<dbReference type="InterPro" id="IPR000571">
    <property type="entry name" value="Znf_CCCH"/>
</dbReference>
<feature type="domain" description="C3H1-type" evidence="11">
    <location>
        <begin position="69"/>
        <end position="97"/>
    </location>
</feature>
<dbReference type="AlphaFoldDB" id="A0A2Z6LVG7"/>
<dbReference type="Pfam" id="PF05958">
    <property type="entry name" value="tRNA_U5-meth_tr"/>
    <property type="match status" value="1"/>
</dbReference>
<keyword evidence="3 8" id="KW-0949">S-adenosyl-L-methionine</keyword>
<evidence type="ECO:0000256" key="9">
    <source>
        <dbReference type="PROSITE-ProRule" id="PRU10015"/>
    </source>
</evidence>
<keyword evidence="1 8" id="KW-0489">Methyltransferase</keyword>
<feature type="compositionally biased region" description="Polar residues" evidence="10">
    <location>
        <begin position="20"/>
        <end position="38"/>
    </location>
</feature>
<evidence type="ECO:0000256" key="5">
    <source>
        <dbReference type="ARBA" id="ARBA00022771"/>
    </source>
</evidence>
<dbReference type="InterPro" id="IPR025714">
    <property type="entry name" value="Methyltranfer_dom"/>
</dbReference>
<accession>A0A2Z6LVG7</accession>
<protein>
    <recommendedName>
        <fullName evidence="11">C3H1-type domain-containing protein</fullName>
    </recommendedName>
</protein>